<feature type="transmembrane region" description="Helical" evidence="10">
    <location>
        <begin position="136"/>
        <end position="154"/>
    </location>
</feature>
<accession>A0ABW4IWG7</accession>
<keyword evidence="5" id="KW-0547">Nucleotide-binding</keyword>
<sequence length="408" mass="42823">MNAIGHLRGAVRRHAHLADAAIACAVFAATAVTTFAGRSAAAVGNRTAALGYVALACGVLAARRRRPLETLAVSAGAAEVFLTQNRGTGGVLVLLAPLIALYTVADLVERRRGLILGASAVAALALLHAVHKPALLGPQNLAFIALGGLAIAAGDSSRNRRAYLAEVERRAERAEREREQDAQRRVTEERLRIARDLHDSVGHHLALISVQSNVAGQALDGDATAAREALGHVKSASRRALGELRDTVSLLRQPGDAVAPTATPAPGLDGLEELLAALRASGLDVDRHVDGAVVPLAPAADLTAYRVIQESLTNVYKHSGRRKARLVLCYDRQELRITVDDLGGGRASGGRARAPGRVPTGRHGIVGMRERVLALGGRFTAGPRPDGTFQVAADLPYQPLDLTPETAP</sequence>
<dbReference type="EMBL" id="JBHUDX010000083">
    <property type="protein sequence ID" value="MFD1661745.1"/>
    <property type="molecule type" value="Genomic_DNA"/>
</dbReference>
<feature type="coiled-coil region" evidence="9">
    <location>
        <begin position="157"/>
        <end position="184"/>
    </location>
</feature>
<dbReference type="SUPFAM" id="SSF55874">
    <property type="entry name" value="ATPase domain of HSP90 chaperone/DNA topoisomerase II/histidine kinase"/>
    <property type="match status" value="1"/>
</dbReference>
<dbReference type="PANTHER" id="PTHR24421:SF10">
    <property type="entry name" value="NITRATE_NITRITE SENSOR PROTEIN NARQ"/>
    <property type="match status" value="1"/>
</dbReference>
<dbReference type="EC" id="2.7.13.3" evidence="2"/>
<evidence type="ECO:0000313" key="13">
    <source>
        <dbReference type="EMBL" id="MFD1661745.1"/>
    </source>
</evidence>
<keyword evidence="10" id="KW-0812">Transmembrane</keyword>
<keyword evidence="10" id="KW-1133">Transmembrane helix</keyword>
<evidence type="ECO:0000256" key="6">
    <source>
        <dbReference type="ARBA" id="ARBA00022777"/>
    </source>
</evidence>
<evidence type="ECO:0000256" key="5">
    <source>
        <dbReference type="ARBA" id="ARBA00022741"/>
    </source>
</evidence>
<dbReference type="GO" id="GO:0016301">
    <property type="term" value="F:kinase activity"/>
    <property type="evidence" value="ECO:0007669"/>
    <property type="project" value="UniProtKB-KW"/>
</dbReference>
<keyword evidence="8" id="KW-0902">Two-component regulatory system</keyword>
<feature type="domain" description="Signal transduction histidine kinase subgroup 3 dimerisation and phosphoacceptor" evidence="11">
    <location>
        <begin position="189"/>
        <end position="255"/>
    </location>
</feature>
<dbReference type="InterPro" id="IPR011712">
    <property type="entry name" value="Sig_transdc_His_kin_sub3_dim/P"/>
</dbReference>
<organism evidence="13 14">
    <name type="scientific">Streptomyces caeni</name>
    <dbReference type="NCBI Taxonomy" id="2307231"/>
    <lineage>
        <taxon>Bacteria</taxon>
        <taxon>Bacillati</taxon>
        <taxon>Actinomycetota</taxon>
        <taxon>Actinomycetes</taxon>
        <taxon>Kitasatosporales</taxon>
        <taxon>Streptomycetaceae</taxon>
        <taxon>Streptomyces</taxon>
    </lineage>
</organism>
<dbReference type="Pfam" id="PF23539">
    <property type="entry name" value="DUF7134"/>
    <property type="match status" value="1"/>
</dbReference>
<dbReference type="Pfam" id="PF07730">
    <property type="entry name" value="HisKA_3"/>
    <property type="match status" value="1"/>
</dbReference>
<keyword evidence="6 13" id="KW-0418">Kinase</keyword>
<feature type="transmembrane region" description="Helical" evidence="10">
    <location>
        <begin position="20"/>
        <end position="37"/>
    </location>
</feature>
<evidence type="ECO:0000259" key="12">
    <source>
        <dbReference type="Pfam" id="PF23539"/>
    </source>
</evidence>
<evidence type="ECO:0000256" key="3">
    <source>
        <dbReference type="ARBA" id="ARBA00022553"/>
    </source>
</evidence>
<name>A0ABW4IWG7_9ACTN</name>
<evidence type="ECO:0000256" key="8">
    <source>
        <dbReference type="ARBA" id="ARBA00023012"/>
    </source>
</evidence>
<proteinExistence type="predicted"/>
<dbReference type="Proteomes" id="UP001597261">
    <property type="component" value="Unassembled WGS sequence"/>
</dbReference>
<keyword evidence="3" id="KW-0597">Phosphoprotein</keyword>
<keyword evidence="7" id="KW-0067">ATP-binding</keyword>
<keyword evidence="4" id="KW-0808">Transferase</keyword>
<keyword evidence="10" id="KW-0472">Membrane</keyword>
<dbReference type="Gene3D" id="3.30.565.10">
    <property type="entry name" value="Histidine kinase-like ATPase, C-terminal domain"/>
    <property type="match status" value="1"/>
</dbReference>
<evidence type="ECO:0000256" key="9">
    <source>
        <dbReference type="SAM" id="Coils"/>
    </source>
</evidence>
<evidence type="ECO:0000313" key="14">
    <source>
        <dbReference type="Proteomes" id="UP001597261"/>
    </source>
</evidence>
<evidence type="ECO:0000259" key="11">
    <source>
        <dbReference type="Pfam" id="PF07730"/>
    </source>
</evidence>
<evidence type="ECO:0000256" key="2">
    <source>
        <dbReference type="ARBA" id="ARBA00012438"/>
    </source>
</evidence>
<evidence type="ECO:0000256" key="7">
    <source>
        <dbReference type="ARBA" id="ARBA00022840"/>
    </source>
</evidence>
<dbReference type="RefSeq" id="WP_381088135.1">
    <property type="nucleotide sequence ID" value="NZ_JBHUDX010000083.1"/>
</dbReference>
<evidence type="ECO:0000256" key="4">
    <source>
        <dbReference type="ARBA" id="ARBA00022679"/>
    </source>
</evidence>
<reference evidence="14" key="1">
    <citation type="journal article" date="2019" name="Int. J. Syst. Evol. Microbiol.">
        <title>The Global Catalogue of Microorganisms (GCM) 10K type strain sequencing project: providing services to taxonomists for standard genome sequencing and annotation.</title>
        <authorList>
            <consortium name="The Broad Institute Genomics Platform"/>
            <consortium name="The Broad Institute Genome Sequencing Center for Infectious Disease"/>
            <person name="Wu L."/>
            <person name="Ma J."/>
        </authorList>
    </citation>
    <scope>NUCLEOTIDE SEQUENCE [LARGE SCALE GENOMIC DNA]</scope>
    <source>
        <strain evidence="14">CGMCC 1.12470</strain>
    </source>
</reference>
<evidence type="ECO:0000256" key="1">
    <source>
        <dbReference type="ARBA" id="ARBA00000085"/>
    </source>
</evidence>
<keyword evidence="9" id="KW-0175">Coiled coil</keyword>
<comment type="catalytic activity">
    <reaction evidence="1">
        <text>ATP + protein L-histidine = ADP + protein N-phospho-L-histidine.</text>
        <dbReference type="EC" id="2.7.13.3"/>
    </reaction>
</comment>
<dbReference type="InterPro" id="IPR050482">
    <property type="entry name" value="Sensor_HK_TwoCompSys"/>
</dbReference>
<keyword evidence="14" id="KW-1185">Reference proteome</keyword>
<dbReference type="InterPro" id="IPR055558">
    <property type="entry name" value="DUF7134"/>
</dbReference>
<dbReference type="PANTHER" id="PTHR24421">
    <property type="entry name" value="NITRATE/NITRITE SENSOR PROTEIN NARX-RELATED"/>
    <property type="match status" value="1"/>
</dbReference>
<protein>
    <recommendedName>
        <fullName evidence="2">histidine kinase</fullName>
        <ecNumber evidence="2">2.7.13.3</ecNumber>
    </recommendedName>
</protein>
<feature type="transmembrane region" description="Helical" evidence="10">
    <location>
        <begin position="86"/>
        <end position="105"/>
    </location>
</feature>
<dbReference type="CDD" id="cd16917">
    <property type="entry name" value="HATPase_UhpB-NarQ-NarX-like"/>
    <property type="match status" value="1"/>
</dbReference>
<gene>
    <name evidence="13" type="ORF">ACFSL4_26995</name>
</gene>
<dbReference type="Gene3D" id="1.20.5.1930">
    <property type="match status" value="1"/>
</dbReference>
<dbReference type="InterPro" id="IPR036890">
    <property type="entry name" value="HATPase_C_sf"/>
</dbReference>
<evidence type="ECO:0000256" key="10">
    <source>
        <dbReference type="SAM" id="Phobius"/>
    </source>
</evidence>
<feature type="domain" description="DUF7134" evidence="12">
    <location>
        <begin position="9"/>
        <end position="161"/>
    </location>
</feature>
<feature type="transmembrane region" description="Helical" evidence="10">
    <location>
        <begin position="112"/>
        <end position="130"/>
    </location>
</feature>
<comment type="caution">
    <text evidence="13">The sequence shown here is derived from an EMBL/GenBank/DDBJ whole genome shotgun (WGS) entry which is preliminary data.</text>
</comment>